<dbReference type="InterPro" id="IPR050490">
    <property type="entry name" value="Bact_solute-bd_prot1"/>
</dbReference>
<organism evidence="3 4">
    <name type="scientific">Candidatus Caccousia stercoris</name>
    <dbReference type="NCBI Taxonomy" id="2840723"/>
    <lineage>
        <taxon>Bacteria</taxon>
        <taxon>Bacillati</taxon>
        <taxon>Bacillota</taxon>
        <taxon>Clostridia</taxon>
        <taxon>Eubacteriales</taxon>
        <taxon>Oscillospiraceae</taxon>
        <taxon>Oscillospiraceae incertae sedis</taxon>
        <taxon>Candidatus Caccousia</taxon>
    </lineage>
</organism>
<keyword evidence="2" id="KW-0732">Signal</keyword>
<dbReference type="PROSITE" id="PS51257">
    <property type="entry name" value="PROKAR_LIPOPROTEIN"/>
    <property type="match status" value="1"/>
</dbReference>
<dbReference type="EMBL" id="DVJM01000072">
    <property type="protein sequence ID" value="HIS78507.1"/>
    <property type="molecule type" value="Genomic_DNA"/>
</dbReference>
<evidence type="ECO:0000256" key="1">
    <source>
        <dbReference type="SAM" id="MobiDB-lite"/>
    </source>
</evidence>
<dbReference type="PANTHER" id="PTHR43649:SF12">
    <property type="entry name" value="DIACETYLCHITOBIOSE BINDING PROTEIN DASA"/>
    <property type="match status" value="1"/>
</dbReference>
<reference evidence="3" key="1">
    <citation type="submission" date="2020-10" db="EMBL/GenBank/DDBJ databases">
        <authorList>
            <person name="Gilroy R."/>
        </authorList>
    </citation>
    <scope>NUCLEOTIDE SEQUENCE</scope>
    <source>
        <strain evidence="3">6086</strain>
    </source>
</reference>
<dbReference type="AlphaFoldDB" id="A0A9D1FRN3"/>
<dbReference type="Gene3D" id="3.40.190.10">
    <property type="entry name" value="Periplasmic binding protein-like II"/>
    <property type="match status" value="2"/>
</dbReference>
<feature type="compositionally biased region" description="Low complexity" evidence="1">
    <location>
        <begin position="23"/>
        <end position="33"/>
    </location>
</feature>
<comment type="caution">
    <text evidence="3">The sequence shown here is derived from an EMBL/GenBank/DDBJ whole genome shotgun (WGS) entry which is preliminary data.</text>
</comment>
<feature type="compositionally biased region" description="Basic and acidic residues" evidence="1">
    <location>
        <begin position="34"/>
        <end position="50"/>
    </location>
</feature>
<feature type="chain" id="PRO_5038584845" evidence="2">
    <location>
        <begin position="27"/>
        <end position="412"/>
    </location>
</feature>
<evidence type="ECO:0000256" key="2">
    <source>
        <dbReference type="SAM" id="SignalP"/>
    </source>
</evidence>
<feature type="signal peptide" evidence="2">
    <location>
        <begin position="1"/>
        <end position="26"/>
    </location>
</feature>
<reference evidence="3" key="2">
    <citation type="journal article" date="2021" name="PeerJ">
        <title>Extensive microbial diversity within the chicken gut microbiome revealed by metagenomics and culture.</title>
        <authorList>
            <person name="Gilroy R."/>
            <person name="Ravi A."/>
            <person name="Getino M."/>
            <person name="Pursley I."/>
            <person name="Horton D.L."/>
            <person name="Alikhan N.F."/>
            <person name="Baker D."/>
            <person name="Gharbi K."/>
            <person name="Hall N."/>
            <person name="Watson M."/>
            <person name="Adriaenssens E.M."/>
            <person name="Foster-Nyarko E."/>
            <person name="Jarju S."/>
            <person name="Secka A."/>
            <person name="Antonio M."/>
            <person name="Oren A."/>
            <person name="Chaudhuri R.R."/>
            <person name="La Ragione R."/>
            <person name="Hildebrand F."/>
            <person name="Pallen M.J."/>
        </authorList>
    </citation>
    <scope>NUCLEOTIDE SEQUENCE</scope>
    <source>
        <strain evidence="3">6086</strain>
    </source>
</reference>
<proteinExistence type="predicted"/>
<protein>
    <submittedName>
        <fullName evidence="3">Extracellular solute-binding protein</fullName>
    </submittedName>
</protein>
<feature type="region of interest" description="Disordered" evidence="1">
    <location>
        <begin position="23"/>
        <end position="53"/>
    </location>
</feature>
<accession>A0A9D1FRN3</accession>
<dbReference type="PANTHER" id="PTHR43649">
    <property type="entry name" value="ARABINOSE-BINDING PROTEIN-RELATED"/>
    <property type="match status" value="1"/>
</dbReference>
<name>A0A9D1FRN3_9FIRM</name>
<dbReference type="Proteomes" id="UP000824141">
    <property type="component" value="Unassembled WGS sequence"/>
</dbReference>
<evidence type="ECO:0000313" key="4">
    <source>
        <dbReference type="Proteomes" id="UP000824141"/>
    </source>
</evidence>
<gene>
    <name evidence="3" type="ORF">IAD03_03960</name>
</gene>
<evidence type="ECO:0000313" key="3">
    <source>
        <dbReference type="EMBL" id="HIS78507.1"/>
    </source>
</evidence>
<sequence>MKKVLSTILAALLAAGALSACQSAPASSGTESTPESKAEESTAEESKAEGGDAATSDITLTYWSMWNSTEPQAIAIQEAIDAYTAETGIKVEVQWNGRDTQQQTIQAALDSQTAIDLFDEDFQRVSTQYNKNCLNLEDMAAAVGYEDYAVAALSAAVRNWAGELIAIPYQPYTSGVFYNKAAFTAAGIEKEPETWDEFLEVCQKLKDAGYVPLVQDDAYVLYTYGFQLARYIGQDAVKELALNGGWSQSAEAKKAADDIANLVSQGYIDGLDVYPKGENRIGFEEAAMVVNASWVPSEITNNTDCDLEWGMFNYPAVEGGKDPNTVANIGAQAFAIPSYSEHPQEAFDLITKITSGEFDAKMAMASNGIPADTRNEEWPEMLAGVRDAFNVQTAGTARHHHCQHLQFPRCLE</sequence>
<dbReference type="InterPro" id="IPR006059">
    <property type="entry name" value="SBP"/>
</dbReference>
<dbReference type="Pfam" id="PF01547">
    <property type="entry name" value="SBP_bac_1"/>
    <property type="match status" value="1"/>
</dbReference>
<dbReference type="SUPFAM" id="SSF53850">
    <property type="entry name" value="Periplasmic binding protein-like II"/>
    <property type="match status" value="1"/>
</dbReference>